<organism evidence="1 2">
    <name type="scientific">Rhodoplanes roseus</name>
    <dbReference type="NCBI Taxonomy" id="29409"/>
    <lineage>
        <taxon>Bacteria</taxon>
        <taxon>Pseudomonadati</taxon>
        <taxon>Pseudomonadota</taxon>
        <taxon>Alphaproteobacteria</taxon>
        <taxon>Hyphomicrobiales</taxon>
        <taxon>Nitrobacteraceae</taxon>
        <taxon>Rhodoplanes</taxon>
    </lineage>
</organism>
<name>A0A327L4F6_9BRAD</name>
<keyword evidence="2" id="KW-1185">Reference proteome</keyword>
<protein>
    <submittedName>
        <fullName evidence="1">Uncharacterized protein</fullName>
    </submittedName>
</protein>
<dbReference type="EMBL" id="NPEX01000019">
    <property type="protein sequence ID" value="RAI45297.1"/>
    <property type="molecule type" value="Genomic_DNA"/>
</dbReference>
<comment type="caution">
    <text evidence="1">The sequence shown here is derived from an EMBL/GenBank/DDBJ whole genome shotgun (WGS) entry which is preliminary data.</text>
</comment>
<sequence length="118" mass="13002">MSSGQSLVKAMDETGLAPRIAMWVHNSDTDTWKLWLVPPSGLHDKREFYRSVATIIAHNRDTLQGIDASDTEMVPESHPAMRGLGQVIRMPGLGVAHFAGNRFNGFYLPDGIVLRSAL</sequence>
<evidence type="ECO:0000313" key="2">
    <source>
        <dbReference type="Proteomes" id="UP000249130"/>
    </source>
</evidence>
<accession>A0A327L4F6</accession>
<dbReference type="Proteomes" id="UP000249130">
    <property type="component" value="Unassembled WGS sequence"/>
</dbReference>
<proteinExistence type="predicted"/>
<evidence type="ECO:0000313" key="1">
    <source>
        <dbReference type="EMBL" id="RAI45297.1"/>
    </source>
</evidence>
<dbReference type="AlphaFoldDB" id="A0A327L4F6"/>
<gene>
    <name evidence="1" type="ORF">CH341_04700</name>
</gene>
<reference evidence="1 2" key="1">
    <citation type="submission" date="2017-07" db="EMBL/GenBank/DDBJ databases">
        <title>Draft Genome Sequences of Select Purple Nonsulfur Bacteria.</title>
        <authorList>
            <person name="Lasarre B."/>
            <person name="Mckinlay J.B."/>
        </authorList>
    </citation>
    <scope>NUCLEOTIDE SEQUENCE [LARGE SCALE GENOMIC DNA]</scope>
    <source>
        <strain evidence="1 2">DSM 5909</strain>
    </source>
</reference>